<reference evidence="1 2" key="1">
    <citation type="journal article" date="2016" name="Nat. Commun.">
        <title>Thousands of microbial genomes shed light on interconnected biogeochemical processes in an aquifer system.</title>
        <authorList>
            <person name="Anantharaman K."/>
            <person name="Brown C.T."/>
            <person name="Hug L.A."/>
            <person name="Sharon I."/>
            <person name="Castelle C.J."/>
            <person name="Probst A.J."/>
            <person name="Thomas B.C."/>
            <person name="Singh A."/>
            <person name="Wilkins M.J."/>
            <person name="Karaoz U."/>
            <person name="Brodie E.L."/>
            <person name="Williams K.H."/>
            <person name="Hubbard S.S."/>
            <person name="Banfield J.F."/>
        </authorList>
    </citation>
    <scope>NUCLEOTIDE SEQUENCE [LARGE SCALE GENOMIC DNA]</scope>
</reference>
<evidence type="ECO:0000313" key="2">
    <source>
        <dbReference type="Proteomes" id="UP000178764"/>
    </source>
</evidence>
<dbReference type="EMBL" id="MEZT01000024">
    <property type="protein sequence ID" value="OGD56223.1"/>
    <property type="molecule type" value="Genomic_DNA"/>
</dbReference>
<organism evidence="1 2">
    <name type="scientific">Candidatus Berkelbacteria bacterium RBG_13_40_8</name>
    <dbReference type="NCBI Taxonomy" id="1797467"/>
    <lineage>
        <taxon>Bacteria</taxon>
        <taxon>Candidatus Berkelbacteria</taxon>
    </lineage>
</organism>
<dbReference type="InterPro" id="IPR058292">
    <property type="entry name" value="DUF7986"/>
</dbReference>
<proteinExistence type="predicted"/>
<comment type="caution">
    <text evidence="1">The sequence shown here is derived from an EMBL/GenBank/DDBJ whole genome shotgun (WGS) entry which is preliminary data.</text>
</comment>
<accession>A0A1F5DM48</accession>
<feature type="non-terminal residue" evidence="1">
    <location>
        <position position="206"/>
    </location>
</feature>
<sequence length="206" mass="23962">VVNLSNIEKYIKMREAGMAANSKLMKYVSKDMMNHAVKLLGIRMQGNTILFDNEEETSYLMNFLLYDYKINGKNTVQVYQESHRANTEIENEVINSMRSSYSSLFEVTSIRGFTISLRDLFRETDKPKKLIDVAFSMTASSGTLLFIRLVPVGDRYMTSGVSFIFRKEIKQYLLRRYRKISKKIQAGDQDMKQYIAFFKLNKECGE</sequence>
<evidence type="ECO:0000313" key="1">
    <source>
        <dbReference type="EMBL" id="OGD56223.1"/>
    </source>
</evidence>
<name>A0A1F5DM48_9BACT</name>
<dbReference type="Pfam" id="PF25948">
    <property type="entry name" value="DUF7986"/>
    <property type="match status" value="1"/>
</dbReference>
<dbReference type="AlphaFoldDB" id="A0A1F5DM48"/>
<feature type="non-terminal residue" evidence="1">
    <location>
        <position position="1"/>
    </location>
</feature>
<gene>
    <name evidence="1" type="ORF">A2V71_02760</name>
</gene>
<protein>
    <submittedName>
        <fullName evidence="1">Uncharacterized protein</fullName>
    </submittedName>
</protein>
<dbReference type="Proteomes" id="UP000178764">
    <property type="component" value="Unassembled WGS sequence"/>
</dbReference>